<keyword evidence="4" id="KW-1185">Reference proteome</keyword>
<name>Q2N8G0_ERYLH</name>
<organism evidence="3 4">
    <name type="scientific">Erythrobacter litoralis (strain HTCC2594)</name>
    <dbReference type="NCBI Taxonomy" id="314225"/>
    <lineage>
        <taxon>Bacteria</taxon>
        <taxon>Pseudomonadati</taxon>
        <taxon>Pseudomonadota</taxon>
        <taxon>Alphaproteobacteria</taxon>
        <taxon>Sphingomonadales</taxon>
        <taxon>Erythrobacteraceae</taxon>
        <taxon>Erythrobacter/Porphyrobacter group</taxon>
        <taxon>Erythrobacter</taxon>
    </lineage>
</organism>
<dbReference type="Proteomes" id="UP000008808">
    <property type="component" value="Chromosome"/>
</dbReference>
<dbReference type="RefSeq" id="WP_011414859.1">
    <property type="nucleotide sequence ID" value="NC_007722.1"/>
</dbReference>
<dbReference type="AlphaFoldDB" id="Q2N8G0"/>
<dbReference type="SMART" id="SM00554">
    <property type="entry name" value="FAS1"/>
    <property type="match status" value="1"/>
</dbReference>
<accession>Q2N8G0</accession>
<dbReference type="eggNOG" id="COG2335">
    <property type="taxonomic scope" value="Bacteria"/>
</dbReference>
<dbReference type="Pfam" id="PF02469">
    <property type="entry name" value="Fasciclin"/>
    <property type="match status" value="1"/>
</dbReference>
<sequence length="194" mass="19468">MKTTFKKLAMPAVATASALALVACGAPADDTATDETMADETSVAQEPGTIVAVAQGNDDFSTLVTAVTAAELGETLSGEGPFTVFAPTNAAFEKLPEGTLETLTAPEGKEQLTSILTYHVVEGAIDAATLTNAIESNDGSYEIATVNGGSLTATIQDGNVVLTDAAGGTSTVTATDVAASNGMIHVIDTVLMPG</sequence>
<dbReference type="KEGG" id="eli:ELI_09695"/>
<dbReference type="GO" id="GO:0005615">
    <property type="term" value="C:extracellular space"/>
    <property type="evidence" value="ECO:0007669"/>
    <property type="project" value="TreeGrafter"/>
</dbReference>
<dbReference type="PROSITE" id="PS50213">
    <property type="entry name" value="FAS1"/>
    <property type="match status" value="1"/>
</dbReference>
<dbReference type="InterPro" id="IPR036378">
    <property type="entry name" value="FAS1_dom_sf"/>
</dbReference>
<feature type="chain" id="PRO_5004212929" description="FAS1 domain-containing protein" evidence="1">
    <location>
        <begin position="29"/>
        <end position="194"/>
    </location>
</feature>
<dbReference type="FunFam" id="2.30.180.10:FF:000014">
    <property type="entry name" value="Stabilin 1"/>
    <property type="match status" value="1"/>
</dbReference>
<feature type="signal peptide" evidence="1">
    <location>
        <begin position="1"/>
        <end position="28"/>
    </location>
</feature>
<evidence type="ECO:0000259" key="2">
    <source>
        <dbReference type="PROSITE" id="PS50213"/>
    </source>
</evidence>
<dbReference type="InterPro" id="IPR050904">
    <property type="entry name" value="Adhesion/Biosynth-related"/>
</dbReference>
<dbReference type="PANTHER" id="PTHR10900">
    <property type="entry name" value="PERIOSTIN-RELATED"/>
    <property type="match status" value="1"/>
</dbReference>
<dbReference type="PROSITE" id="PS51257">
    <property type="entry name" value="PROKAR_LIPOPROTEIN"/>
    <property type="match status" value="1"/>
</dbReference>
<keyword evidence="1" id="KW-0732">Signal</keyword>
<reference evidence="4" key="1">
    <citation type="journal article" date="2009" name="J. Bacteriol.">
        <title>Complete genome sequence of Erythrobacter litoralis HTCC2594.</title>
        <authorList>
            <person name="Oh H.M."/>
            <person name="Giovannoni S.J."/>
            <person name="Ferriera S."/>
            <person name="Johnson J."/>
            <person name="Cho J.C."/>
        </authorList>
    </citation>
    <scope>NUCLEOTIDE SEQUENCE [LARGE SCALE GENOMIC DNA]</scope>
    <source>
        <strain evidence="4">HTCC2594</strain>
    </source>
</reference>
<evidence type="ECO:0000313" key="4">
    <source>
        <dbReference type="Proteomes" id="UP000008808"/>
    </source>
</evidence>
<proteinExistence type="predicted"/>
<dbReference type="HOGENOM" id="CLU_031281_4_0_5"/>
<dbReference type="EMBL" id="CP000157">
    <property type="protein sequence ID" value="ABC64031.1"/>
    <property type="molecule type" value="Genomic_DNA"/>
</dbReference>
<dbReference type="STRING" id="314225.ELI_09695"/>
<gene>
    <name evidence="3" type="ordered locus">ELI_09695</name>
</gene>
<protein>
    <recommendedName>
        <fullName evidence="2">FAS1 domain-containing protein</fullName>
    </recommendedName>
</protein>
<dbReference type="Gene3D" id="2.30.180.10">
    <property type="entry name" value="FAS1 domain"/>
    <property type="match status" value="1"/>
</dbReference>
<evidence type="ECO:0000256" key="1">
    <source>
        <dbReference type="SAM" id="SignalP"/>
    </source>
</evidence>
<feature type="domain" description="FAS1" evidence="2">
    <location>
        <begin position="47"/>
        <end position="191"/>
    </location>
</feature>
<dbReference type="OrthoDB" id="9800666at2"/>
<dbReference type="PANTHER" id="PTHR10900:SF77">
    <property type="entry name" value="FI19380P1"/>
    <property type="match status" value="1"/>
</dbReference>
<dbReference type="SUPFAM" id="SSF82153">
    <property type="entry name" value="FAS1 domain"/>
    <property type="match status" value="1"/>
</dbReference>
<evidence type="ECO:0000313" key="3">
    <source>
        <dbReference type="EMBL" id="ABC64031.1"/>
    </source>
</evidence>
<dbReference type="InterPro" id="IPR000782">
    <property type="entry name" value="FAS1_domain"/>
</dbReference>